<reference evidence="1 2" key="1">
    <citation type="journal article" date="1992" name="Lakartidningen">
        <title>[Penicillin V and not amoxicillin is the first choice preparation in acute otitis].</title>
        <authorList>
            <person name="Kamme C."/>
            <person name="Lundgren K."/>
            <person name="Prellner K."/>
        </authorList>
    </citation>
    <scope>NUCLEOTIDE SEQUENCE [LARGE SCALE GENOMIC DNA]</scope>
    <source>
        <strain evidence="1 2">PC5538III-lc</strain>
    </source>
</reference>
<accession>A0A5C8EC66</accession>
<sequence>MKEFLLGVLGFCAVVAGITIAFANKFSKKLYDTKEVDILKMEDVIIFFKKKEILDKLKSNNNFLAVAIKENKKDYYQILCAIYDKSKEKVLDIDNCALMFKAKDIDIDLKNAFGNKDMIVLN</sequence>
<protein>
    <submittedName>
        <fullName evidence="1">Uncharacterized protein</fullName>
    </submittedName>
</protein>
<proteinExistence type="predicted"/>
<evidence type="ECO:0000313" key="1">
    <source>
        <dbReference type="EMBL" id="TXJ35038.1"/>
    </source>
</evidence>
<evidence type="ECO:0000313" key="2">
    <source>
        <dbReference type="Proteomes" id="UP000324707"/>
    </source>
</evidence>
<gene>
    <name evidence="1" type="ORF">EPJ69_00410</name>
</gene>
<dbReference type="EMBL" id="SAXX01000001">
    <property type="protein sequence ID" value="TXJ35038.1"/>
    <property type="molecule type" value="Genomic_DNA"/>
</dbReference>
<dbReference type="AlphaFoldDB" id="A0A5C8EC66"/>
<dbReference type="Proteomes" id="UP000324707">
    <property type="component" value="Unassembled WGS sequence"/>
</dbReference>
<name>A0A5C8EC66_9SPIR</name>
<organism evidence="1 2">
    <name type="scientific">Brachyspira aalborgi</name>
    <dbReference type="NCBI Taxonomy" id="29522"/>
    <lineage>
        <taxon>Bacteria</taxon>
        <taxon>Pseudomonadati</taxon>
        <taxon>Spirochaetota</taxon>
        <taxon>Spirochaetia</taxon>
        <taxon>Brachyspirales</taxon>
        <taxon>Brachyspiraceae</taxon>
        <taxon>Brachyspira</taxon>
    </lineage>
</organism>
<comment type="caution">
    <text evidence="1">The sequence shown here is derived from an EMBL/GenBank/DDBJ whole genome shotgun (WGS) entry which is preliminary data.</text>
</comment>
<dbReference type="RefSeq" id="WP_147735423.1">
    <property type="nucleotide sequence ID" value="NZ_SAXX01000001.1"/>
</dbReference>